<accession>A0A1H3JXN8</accession>
<protein>
    <submittedName>
        <fullName evidence="1">Uncharacterized protein</fullName>
    </submittedName>
</protein>
<keyword evidence="2" id="KW-1185">Reference proteome</keyword>
<organism evidence="1 2">
    <name type="scientific">Halopenitus persicus</name>
    <dbReference type="NCBI Taxonomy" id="1048396"/>
    <lineage>
        <taxon>Archaea</taxon>
        <taxon>Methanobacteriati</taxon>
        <taxon>Methanobacteriota</taxon>
        <taxon>Stenosarchaea group</taxon>
        <taxon>Halobacteria</taxon>
        <taxon>Halobacteriales</taxon>
        <taxon>Haloferacaceae</taxon>
        <taxon>Halopenitus</taxon>
    </lineage>
</organism>
<dbReference type="EMBL" id="FNPC01000005">
    <property type="protein sequence ID" value="SDY44651.1"/>
    <property type="molecule type" value="Genomic_DNA"/>
</dbReference>
<gene>
    <name evidence="1" type="ORF">SAMN05216564_105179</name>
</gene>
<proteinExistence type="predicted"/>
<evidence type="ECO:0000313" key="1">
    <source>
        <dbReference type="EMBL" id="SDY44651.1"/>
    </source>
</evidence>
<name>A0A1H3JXN8_9EURY</name>
<reference evidence="2" key="1">
    <citation type="submission" date="2016-10" db="EMBL/GenBank/DDBJ databases">
        <authorList>
            <person name="Varghese N."/>
            <person name="Submissions S."/>
        </authorList>
    </citation>
    <scope>NUCLEOTIDE SEQUENCE [LARGE SCALE GENOMIC DNA]</scope>
    <source>
        <strain evidence="2">DC30,IBRC 10041,KCTC 4046</strain>
    </source>
</reference>
<dbReference type="AlphaFoldDB" id="A0A1H3JXN8"/>
<dbReference type="Proteomes" id="UP000199079">
    <property type="component" value="Unassembled WGS sequence"/>
</dbReference>
<sequence>MATNDGGWREADGWVMCAAGERAVADPEPRPVLTSPGWSGRERIVPTFRREKRRNLGNHRYVVIPNKCMELV</sequence>
<evidence type="ECO:0000313" key="2">
    <source>
        <dbReference type="Proteomes" id="UP000199079"/>
    </source>
</evidence>